<keyword evidence="4" id="KW-0862">Zinc</keyword>
<dbReference type="Gene3D" id="3.30.160.60">
    <property type="entry name" value="Classic Zinc Finger"/>
    <property type="match status" value="4"/>
</dbReference>
<feature type="domain" description="C2H2-type" evidence="8">
    <location>
        <begin position="542"/>
        <end position="572"/>
    </location>
</feature>
<evidence type="ECO:0000256" key="4">
    <source>
        <dbReference type="ARBA" id="ARBA00022833"/>
    </source>
</evidence>
<gene>
    <name evidence="9" type="ORF">NP493_729g01030</name>
</gene>
<dbReference type="Proteomes" id="UP001209878">
    <property type="component" value="Unassembled WGS sequence"/>
</dbReference>
<reference evidence="9" key="1">
    <citation type="journal article" date="2023" name="Mol. Biol. Evol.">
        <title>Third-Generation Sequencing Reveals the Adaptive Role of the Epigenome in Three Deep-Sea Polychaetes.</title>
        <authorList>
            <person name="Perez M."/>
            <person name="Aroh O."/>
            <person name="Sun Y."/>
            <person name="Lan Y."/>
            <person name="Juniper S.K."/>
            <person name="Young C.R."/>
            <person name="Angers B."/>
            <person name="Qian P.Y."/>
        </authorList>
    </citation>
    <scope>NUCLEOTIDE SEQUENCE</scope>
    <source>
        <strain evidence="9">R07B-5</strain>
    </source>
</reference>
<feature type="compositionally biased region" description="Basic and acidic residues" evidence="7">
    <location>
        <begin position="101"/>
        <end position="112"/>
    </location>
</feature>
<dbReference type="PROSITE" id="PS00028">
    <property type="entry name" value="ZINC_FINGER_C2H2_1"/>
    <property type="match status" value="4"/>
</dbReference>
<evidence type="ECO:0000259" key="8">
    <source>
        <dbReference type="PROSITE" id="PS50157"/>
    </source>
</evidence>
<dbReference type="PANTHER" id="PTHR24379:SF121">
    <property type="entry name" value="C2H2-TYPE DOMAIN-CONTAINING PROTEIN"/>
    <property type="match status" value="1"/>
</dbReference>
<feature type="compositionally biased region" description="Polar residues" evidence="7">
    <location>
        <begin position="52"/>
        <end position="62"/>
    </location>
</feature>
<keyword evidence="10" id="KW-1185">Reference proteome</keyword>
<feature type="compositionally biased region" description="Polar residues" evidence="7">
    <location>
        <begin position="1"/>
        <end position="10"/>
    </location>
</feature>
<dbReference type="PANTHER" id="PTHR24379">
    <property type="entry name" value="KRAB AND ZINC FINGER DOMAIN-CONTAINING"/>
    <property type="match status" value="1"/>
</dbReference>
<evidence type="ECO:0000256" key="6">
    <source>
        <dbReference type="SAM" id="Coils"/>
    </source>
</evidence>
<feature type="domain" description="C2H2-type" evidence="8">
    <location>
        <begin position="451"/>
        <end position="479"/>
    </location>
</feature>
<dbReference type="GO" id="GO:0008270">
    <property type="term" value="F:zinc ion binding"/>
    <property type="evidence" value="ECO:0007669"/>
    <property type="project" value="UniProtKB-KW"/>
</dbReference>
<evidence type="ECO:0000256" key="5">
    <source>
        <dbReference type="PROSITE-ProRule" id="PRU00042"/>
    </source>
</evidence>
<keyword evidence="3 5" id="KW-0863">Zinc-finger</keyword>
<dbReference type="EMBL" id="JAODUO010000728">
    <property type="protein sequence ID" value="KAK2175482.1"/>
    <property type="molecule type" value="Genomic_DNA"/>
</dbReference>
<feature type="domain" description="C2H2-type" evidence="8">
    <location>
        <begin position="282"/>
        <end position="310"/>
    </location>
</feature>
<accession>A0AAD9KQ73</accession>
<dbReference type="SMART" id="SM00355">
    <property type="entry name" value="ZnF_C2H2"/>
    <property type="match status" value="9"/>
</dbReference>
<comment type="caution">
    <text evidence="9">The sequence shown here is derived from an EMBL/GenBank/DDBJ whole genome shotgun (WGS) entry which is preliminary data.</text>
</comment>
<feature type="region of interest" description="Disordered" evidence="7">
    <location>
        <begin position="1"/>
        <end position="117"/>
    </location>
</feature>
<dbReference type="InterPro" id="IPR036236">
    <property type="entry name" value="Znf_C2H2_sf"/>
</dbReference>
<name>A0AAD9KQ73_RIDPI</name>
<organism evidence="9 10">
    <name type="scientific">Ridgeia piscesae</name>
    <name type="common">Tubeworm</name>
    <dbReference type="NCBI Taxonomy" id="27915"/>
    <lineage>
        <taxon>Eukaryota</taxon>
        <taxon>Metazoa</taxon>
        <taxon>Spiralia</taxon>
        <taxon>Lophotrochozoa</taxon>
        <taxon>Annelida</taxon>
        <taxon>Polychaeta</taxon>
        <taxon>Sedentaria</taxon>
        <taxon>Canalipalpata</taxon>
        <taxon>Sabellida</taxon>
        <taxon>Siboglinidae</taxon>
        <taxon>Ridgeia</taxon>
    </lineage>
</organism>
<dbReference type="InterPro" id="IPR013087">
    <property type="entry name" value="Znf_C2H2_type"/>
</dbReference>
<feature type="domain" description="C2H2-type" evidence="8">
    <location>
        <begin position="485"/>
        <end position="512"/>
    </location>
</feature>
<evidence type="ECO:0000313" key="9">
    <source>
        <dbReference type="EMBL" id="KAK2175482.1"/>
    </source>
</evidence>
<feature type="coiled-coil region" evidence="6">
    <location>
        <begin position="301"/>
        <end position="328"/>
    </location>
</feature>
<feature type="compositionally biased region" description="Low complexity" evidence="7">
    <location>
        <begin position="84"/>
        <end position="96"/>
    </location>
</feature>
<evidence type="ECO:0000256" key="7">
    <source>
        <dbReference type="SAM" id="MobiDB-lite"/>
    </source>
</evidence>
<dbReference type="PROSITE" id="PS50157">
    <property type="entry name" value="ZINC_FINGER_C2H2_2"/>
    <property type="match status" value="5"/>
</dbReference>
<evidence type="ECO:0000313" key="10">
    <source>
        <dbReference type="Proteomes" id="UP001209878"/>
    </source>
</evidence>
<evidence type="ECO:0000256" key="3">
    <source>
        <dbReference type="ARBA" id="ARBA00022771"/>
    </source>
</evidence>
<evidence type="ECO:0000256" key="2">
    <source>
        <dbReference type="ARBA" id="ARBA00022737"/>
    </source>
</evidence>
<dbReference type="SUPFAM" id="SSF57667">
    <property type="entry name" value="beta-beta-alpha zinc fingers"/>
    <property type="match status" value="2"/>
</dbReference>
<feature type="domain" description="C2H2-type" evidence="8">
    <location>
        <begin position="513"/>
        <end position="541"/>
    </location>
</feature>
<keyword evidence="1" id="KW-0479">Metal-binding</keyword>
<proteinExistence type="predicted"/>
<dbReference type="Pfam" id="PF00096">
    <property type="entry name" value="zf-C2H2"/>
    <property type="match status" value="3"/>
</dbReference>
<keyword evidence="2" id="KW-0677">Repeat</keyword>
<protein>
    <recommendedName>
        <fullName evidence="8">C2H2-type domain-containing protein</fullName>
    </recommendedName>
</protein>
<feature type="compositionally biased region" description="Basic residues" evidence="7">
    <location>
        <begin position="16"/>
        <end position="26"/>
    </location>
</feature>
<sequence length="702" mass="79236">MDAKCTSGTENEIGRKLGRGCRRKRSTFQDMSSDYVMLSKRQATRSHHQEVESASQSQTNPTGDVAAVATPSSDVLTEQDARTRQSSTETSTTAETNSDIKIVDKPDPDHLGDNTVADGSCDDLKTEPFPQELSSVIEGELGEEKHTMRVRRVSHRGSRKRKPYLAYEQVINDNRAAVAALSKHEYHCALCPNYVCYTSKTLHNHIVFKHKMSSSAYQQLVASTPNPEDANTGQFETGTATSIDNPGCDAISAATLQKLHTSATGRRKKQQRRTLNTVEKPISCLVCTQQFVQRTSMIKHVKQMHMTLENTEEMLKLLEEDKIAHAKQLSPIVVECPVCSLEQRGKRIITHMKKMHANEPEFEQLFELAKNKYYSIRSKLSLAREPSDRVSCPYCGRQFARVSMRGHIRYRCRSNSERTRLYNCNLCGYCTPYEDHLRTHKLQHPVGVKGFVCHVCGCTYRTRAGLMVHTRIKHNIIKEKPLLQFHCTICRKTFHYSTQLNRHMSVHKVERNFECDICSRTFKDEVTQKRHLKTFHFNEYRYHCDKCGHGVEKRQYLERHKCGRVRHQKNRVIIKRDTDATTETLTPVTQPVPEQQTVSVFIDENGVCSAISGTGVALAMDASGSAISTVNLGSISEWPGSGVEMTPKVIQQEQLLFVTGDETTIGPEAVYEEVVIPQSTVLTMMCEAAGETGENVDSLVIE</sequence>
<keyword evidence="6" id="KW-0175">Coiled coil</keyword>
<dbReference type="AlphaFoldDB" id="A0AAD9KQ73"/>
<evidence type="ECO:0000256" key="1">
    <source>
        <dbReference type="ARBA" id="ARBA00022723"/>
    </source>
</evidence>